<feature type="domain" description="Carrier" evidence="4">
    <location>
        <begin position="483"/>
        <end position="559"/>
    </location>
</feature>
<dbReference type="PANTHER" id="PTHR45527">
    <property type="entry name" value="NONRIBOSOMAL PEPTIDE SYNTHETASE"/>
    <property type="match status" value="1"/>
</dbReference>
<dbReference type="CDD" id="cd19545">
    <property type="entry name" value="FUM14_C_NRPS-like"/>
    <property type="match status" value="1"/>
</dbReference>
<dbReference type="GO" id="GO:0005737">
    <property type="term" value="C:cytoplasm"/>
    <property type="evidence" value="ECO:0007669"/>
    <property type="project" value="TreeGrafter"/>
</dbReference>
<keyword evidence="2" id="KW-0597">Phosphoprotein</keyword>
<dbReference type="SUPFAM" id="SSF52777">
    <property type="entry name" value="CoA-dependent acyltransferases"/>
    <property type="match status" value="7"/>
</dbReference>
<dbReference type="Pfam" id="PF00550">
    <property type="entry name" value="PP-binding"/>
    <property type="match status" value="2"/>
</dbReference>
<dbReference type="CDD" id="cd19542">
    <property type="entry name" value="CT_NRPS-like"/>
    <property type="match status" value="1"/>
</dbReference>
<protein>
    <recommendedName>
        <fullName evidence="4">Carrier domain-containing protein</fullName>
    </recommendedName>
</protein>
<accession>A0A0F7ZPP2</accession>
<sequence>MKHQVDQLSNGHQAGGEETTAIGNTTHEAALPRDLDDIWTSNSAIPEAVEACVHSLFKRSVRERPSAQAVCSWDGNLTYGELDRLSTKLAHQLADLGVGPGSLVVHFFEKSVMVPVALLGVMKAGGASVVLDSTQPEEQLRVMAAHVVAPVILSSPANQHLARQLCAGEVVILERHHLSGLNSAVNWKIRRGLQPASPSDALCVVFTSGCTGALKGVTLTHRNYSSSIIYQQEALGFTSSSRTFDWAPYGSHVAWSNLIHTITCGGCLCIPSDADGWIDIEASMAALRANYLQLTPTTARSLDFSTIPDSLQVNLVGEPAGPFETYKFGEEVAVANVYGLPEVASLLILSAANGPEPQMLGSDGGVCPWVVDLGKPQFLAPFGAVGELWLEGPLIGQGYLDDDHDSAAAFVEDPEWLLRGSDKCPGRHGRLFRTGDLVRYQQDGQLAFIGRKGQAKAQGQLDELKCLPIEQNTWRLETDDRPMPQSETERRLQALWAQVLLVDPDCISRDDDFFSIGGNGTEALRLSRLASERGLLFTVRDVFQNPRLRDLCAFADSPPLASPPAIPPFSLLERPLDETQVRVHMAHLCGVKAAHILDVLPCTPLQAGMLALTERQSGAYVARNVFEIGDGIDLGRLKAAWDQVVALHPILRTRLASLPNHGMVQVVLEEGAHWVLAASANDVGFMGPGAPLTRFTITDAATGGRSYFLWDIHHALYDGWSVSLLLHEAQRIYYNEAGPELVSMAGFIKYVQHQDEKTARTFWRAQFTGLQQTSFPAANMKKAALRPAQPALHMNLNVHGLGWGRGDNTPATIVRAAWAMVVALCDKTSEALYGVTVSGRQAAVPGIEHVAGPTISTVPVRVRLDWDASVSQLLDAIQRQATDMIPFEQTGLQRIRRMGAEAALGCDFGSLLVVQPADLGGADADGGRPFLSRVASDKESGYLTYAIEVECGLRPDEACLSIDYDPGAVGTREMEAIAHRFELIIRQLADRGRGNDSLAAIARSSQPRPSCPDQVLSWNAEVPSTVDECVHNLIVRRAQETPWAPAICAWDGELSYQQLDDESTKLARKLAARGVAGTYVPLVFEKSLGMPVAVLAVLKAGGALVAMEAKEPEERLCSILARTTSPVLLSSVKNSTLARRIVPDGTDVMVCAAQQGEGDDGTPSVLPAVDPSSVLYVVFTSGSTGTPKGVRISHRNFCSAISHQQQALGYTRTSRVLDFASCVFDVSWSNLFYTLTAGACLCIPSPSERENDLAGYLSRNHITLADLTPSVARALGPESLSKLATMILGGEAPLPSDAALAGERTRIINAYGPAECTPTATLATLDRNVSIGRGLGLCTWIVEPDDADSLAAFGDVGELWLEGPLVGDGYLNDPQRTAAAFIDDPVWLMQAVGRRGRVYRTGDLVRYAEDGSIVFVGRKDTQVKIRGQRVELGEVESSIRKALREQVTADPDKAQVVAEAVQLAGSQNSLLVAFITLPDAETMTDGGHRDAVRHITDGLKASLSRALPSYMIPAAYLPVRQIPITTAGKTDRCRLREMGVSMWREFHGIDGNKVNGKLSEPLDETESILQKAWMSVLNLTAEEASVDAGFTSLGGDSITAMQLVSQCRLHNIIFTASDIMESGTIRRLAARTCLSRSAVTTSNLLDEAKRLEMEDEYAEFDLSPMQHSFFRDYPQGLNHFTQSFLLDLGQGVSAKSLRHALQAVVTRHAMLRARFHKDSESGAWRQRIAQDIPTSFALAEYSVCHQHEVITIGQRRQESLDICQGPVFACDLFQMPQGRQVILLTAHHLVIDLVSWRIIWDDAEQLIRFGELRSHQPLSFRSWCAVQAKVGANLSPVAVLPYSIPEPELDFWGVSPEGNVFGKCDSESVSLSFEATKLLFGDSNASLRTDATDLMLGALFHSFAQTFPERSVPAIWLEGHGREQFKDVPTDVSTTVGWFTTMYPVVVSVNPDQPVTHAIRVAKDTRSKVPVRGLPFYACQHYSESGRQSFLGHDIYEIVFNFVGKFQQLEKAEGLFKPFQQDSSGADPSLCEISLSARRPLIFDIFAEVSGNVLGASFRFPQDIRNRSRIQKWAQTFIQDLESVVCRLAQEAVAFTLSDMPLLQLSYRGLDTLIGEQLPKMGIKPGSIKDIYSCSPLQEGMLLSSCKGSASYLTFSIWRCTPTSENTATTVCPFRLEEAWKRVVSRHTVLSSVFTMHPDGNGFIQLVLDRPPIRVAHVAAESQTPVEKLSELQEPSFAANEPRHLFTICHAATGEVACRLDMSHELTDAHSETLIQSELVTAYDGVRALPPAPPFSNIIRYINSTPKSQTISSWTSLLDGIEPCEFPMSSANLAPQAEPDKFITIPCSGNFNLSILDFCKKLEILPSAFLQVAWAMVLSHVTGRGDVCFAYLNSGRDAPVDGVDRMVGPLANLLVSRVDLRAPVRQVVVTTSERSKKHMAIQHASLAEIQHHLGLAGRRLFNTSLSVTAVKETAEEKGQLSFHNASGGDAHEFDLRAIAAFKGKDVELSVEFRSPFVDGRLALEANRIFHEAIEFLMLAADDGLDSAQSARAGAGNADTLLEVFFKRTMGVEESEARDFWKTQLANTQGIHFPLPTAAPRQAGSHDFVAVSIEGLDWACHDLAAAETTIRAAWALMTARVMGADESVFGVAVPRREGVAPLPFRVAVHGDTSLDGFLARVQRQAEDMVPFQQMNVERIRLLDDDTALACNFQTVLAVFPNAEKEHWQIGGSYPLVVLMGLEEAAIHVHVQFDPQDMERVRVSRVVDEFEHVLRQLVDIHVDRRQLKLADITIASQRDVEDVWAWNATLPDAVDGCMHDLILRHANDRPTATAIHAWDGTLTYHAPPIAGTPPSPVQQKGALTIQTISIELKPLAHTKL</sequence>
<dbReference type="Proteomes" id="UP000054481">
    <property type="component" value="Unassembled WGS sequence"/>
</dbReference>
<evidence type="ECO:0000256" key="3">
    <source>
        <dbReference type="ARBA" id="ARBA00022598"/>
    </source>
</evidence>
<dbReference type="SUPFAM" id="SSF47336">
    <property type="entry name" value="ACP-like"/>
    <property type="match status" value="2"/>
</dbReference>
<dbReference type="InterPro" id="IPR009081">
    <property type="entry name" value="PP-bd_ACP"/>
</dbReference>
<dbReference type="GO" id="GO:0043041">
    <property type="term" value="P:amino acid activation for nonribosomal peptide biosynthetic process"/>
    <property type="evidence" value="ECO:0007669"/>
    <property type="project" value="TreeGrafter"/>
</dbReference>
<proteinExistence type="predicted"/>
<organism evidence="5 6">
    <name type="scientific">Hirsutella minnesotensis 3608</name>
    <dbReference type="NCBI Taxonomy" id="1043627"/>
    <lineage>
        <taxon>Eukaryota</taxon>
        <taxon>Fungi</taxon>
        <taxon>Dikarya</taxon>
        <taxon>Ascomycota</taxon>
        <taxon>Pezizomycotina</taxon>
        <taxon>Sordariomycetes</taxon>
        <taxon>Hypocreomycetidae</taxon>
        <taxon>Hypocreales</taxon>
        <taxon>Ophiocordycipitaceae</taxon>
        <taxon>Hirsutella</taxon>
    </lineage>
</organism>
<dbReference type="PANTHER" id="PTHR45527:SF12">
    <property type="entry name" value="NONRIBOSOMAL PEPTIDE SYNTHETASE IVOA"/>
    <property type="match status" value="1"/>
</dbReference>
<keyword evidence="6" id="KW-1185">Reference proteome</keyword>
<dbReference type="InterPro" id="IPR023213">
    <property type="entry name" value="CAT-like_dom_sf"/>
</dbReference>
<dbReference type="InterPro" id="IPR020845">
    <property type="entry name" value="AMP-binding_CS"/>
</dbReference>
<dbReference type="InterPro" id="IPR010071">
    <property type="entry name" value="AA_adenyl_dom"/>
</dbReference>
<dbReference type="InterPro" id="IPR042099">
    <property type="entry name" value="ANL_N_sf"/>
</dbReference>
<dbReference type="Gene3D" id="1.10.1200.10">
    <property type="entry name" value="ACP-like"/>
    <property type="match status" value="2"/>
</dbReference>
<dbReference type="CDD" id="cd05918">
    <property type="entry name" value="A_NRPS_SidN3_like"/>
    <property type="match status" value="1"/>
</dbReference>
<dbReference type="Gene3D" id="3.30.559.10">
    <property type="entry name" value="Chloramphenicol acetyltransferase-like domain"/>
    <property type="match status" value="3"/>
</dbReference>
<dbReference type="SUPFAM" id="SSF56801">
    <property type="entry name" value="Acetyl-CoA synthetase-like"/>
    <property type="match status" value="3"/>
</dbReference>
<dbReference type="FunFam" id="3.30.559.10:FF:000016">
    <property type="entry name" value="Nonribosomal peptide synthase Pes1"/>
    <property type="match status" value="1"/>
</dbReference>
<dbReference type="InterPro" id="IPR036736">
    <property type="entry name" value="ACP-like_sf"/>
</dbReference>
<dbReference type="Gene3D" id="3.40.50.12780">
    <property type="entry name" value="N-terminal domain of ligase-like"/>
    <property type="match status" value="2"/>
</dbReference>
<gene>
    <name evidence="5" type="ORF">HIM_04669</name>
</gene>
<dbReference type="PROSITE" id="PS00455">
    <property type="entry name" value="AMP_BINDING"/>
    <property type="match status" value="1"/>
</dbReference>
<evidence type="ECO:0000313" key="6">
    <source>
        <dbReference type="Proteomes" id="UP000054481"/>
    </source>
</evidence>
<dbReference type="OrthoDB" id="416786at2759"/>
<dbReference type="PROSITE" id="PS50075">
    <property type="entry name" value="CARRIER"/>
    <property type="match status" value="2"/>
</dbReference>
<dbReference type="Gene3D" id="3.30.300.30">
    <property type="match status" value="1"/>
</dbReference>
<dbReference type="NCBIfam" id="TIGR01733">
    <property type="entry name" value="AA-adenyl-dom"/>
    <property type="match status" value="1"/>
</dbReference>
<feature type="domain" description="Carrier" evidence="4">
    <location>
        <begin position="1560"/>
        <end position="1636"/>
    </location>
</feature>
<evidence type="ECO:0000259" key="4">
    <source>
        <dbReference type="PROSITE" id="PS50075"/>
    </source>
</evidence>
<name>A0A0F7ZPP2_9HYPO</name>
<dbReference type="InterPro" id="IPR001242">
    <property type="entry name" value="Condensation_dom"/>
</dbReference>
<dbReference type="GO" id="GO:0031177">
    <property type="term" value="F:phosphopantetheine binding"/>
    <property type="evidence" value="ECO:0007669"/>
    <property type="project" value="TreeGrafter"/>
</dbReference>
<dbReference type="Pfam" id="PF00501">
    <property type="entry name" value="AMP-binding"/>
    <property type="match status" value="2"/>
</dbReference>
<reference evidence="5 6" key="1">
    <citation type="journal article" date="2014" name="Genome Biol. Evol.">
        <title>Comparative genomics and transcriptomics analyses reveal divergent lifestyle features of nematode endoparasitic fungus Hirsutella minnesotensis.</title>
        <authorList>
            <person name="Lai Y."/>
            <person name="Liu K."/>
            <person name="Zhang X."/>
            <person name="Zhang X."/>
            <person name="Li K."/>
            <person name="Wang N."/>
            <person name="Shu C."/>
            <person name="Wu Y."/>
            <person name="Wang C."/>
            <person name="Bushley K.E."/>
            <person name="Xiang M."/>
            <person name="Liu X."/>
        </authorList>
    </citation>
    <scope>NUCLEOTIDE SEQUENCE [LARGE SCALE GENOMIC DNA]</scope>
    <source>
        <strain evidence="5 6">3608</strain>
    </source>
</reference>
<dbReference type="Gene3D" id="3.30.559.30">
    <property type="entry name" value="Nonribosomal peptide synthetase, condensation domain"/>
    <property type="match status" value="4"/>
</dbReference>
<keyword evidence="1" id="KW-0596">Phosphopantetheine</keyword>
<evidence type="ECO:0000256" key="1">
    <source>
        <dbReference type="ARBA" id="ARBA00022450"/>
    </source>
</evidence>
<evidence type="ECO:0000313" key="5">
    <source>
        <dbReference type="EMBL" id="KJZ75845.1"/>
    </source>
</evidence>
<dbReference type="InterPro" id="IPR045851">
    <property type="entry name" value="AMP-bd_C_sf"/>
</dbReference>
<dbReference type="GO" id="GO:0016874">
    <property type="term" value="F:ligase activity"/>
    <property type="evidence" value="ECO:0007669"/>
    <property type="project" value="UniProtKB-KW"/>
</dbReference>
<dbReference type="GO" id="GO:0044550">
    <property type="term" value="P:secondary metabolite biosynthetic process"/>
    <property type="evidence" value="ECO:0007669"/>
    <property type="project" value="TreeGrafter"/>
</dbReference>
<keyword evidence="3" id="KW-0436">Ligase</keyword>
<dbReference type="FunFam" id="3.30.559.30:FF:000002">
    <property type="entry name" value="Nonribosomal peptide synthase Pes1"/>
    <property type="match status" value="1"/>
</dbReference>
<dbReference type="EMBL" id="KQ030514">
    <property type="protein sequence ID" value="KJZ75845.1"/>
    <property type="molecule type" value="Genomic_DNA"/>
</dbReference>
<evidence type="ECO:0000256" key="2">
    <source>
        <dbReference type="ARBA" id="ARBA00022553"/>
    </source>
</evidence>
<dbReference type="Pfam" id="PF00668">
    <property type="entry name" value="Condensation"/>
    <property type="match status" value="4"/>
</dbReference>
<dbReference type="InterPro" id="IPR000873">
    <property type="entry name" value="AMP-dep_synth/lig_dom"/>
</dbReference>